<accession>A0ABR3MQD2</accession>
<gene>
    <name evidence="1" type="ORF">QQF64_002522</name>
</gene>
<organism evidence="1 2">
    <name type="scientific">Cirrhinus molitorella</name>
    <name type="common">mud carp</name>
    <dbReference type="NCBI Taxonomy" id="172907"/>
    <lineage>
        <taxon>Eukaryota</taxon>
        <taxon>Metazoa</taxon>
        <taxon>Chordata</taxon>
        <taxon>Craniata</taxon>
        <taxon>Vertebrata</taxon>
        <taxon>Euteleostomi</taxon>
        <taxon>Actinopterygii</taxon>
        <taxon>Neopterygii</taxon>
        <taxon>Teleostei</taxon>
        <taxon>Ostariophysi</taxon>
        <taxon>Cypriniformes</taxon>
        <taxon>Cyprinidae</taxon>
        <taxon>Labeoninae</taxon>
        <taxon>Labeonini</taxon>
        <taxon>Cirrhinus</taxon>
    </lineage>
</organism>
<evidence type="ECO:0000313" key="1">
    <source>
        <dbReference type="EMBL" id="KAL1266847.1"/>
    </source>
</evidence>
<comment type="caution">
    <text evidence="1">The sequence shown here is derived from an EMBL/GenBank/DDBJ whole genome shotgun (WGS) entry which is preliminary data.</text>
</comment>
<dbReference type="Proteomes" id="UP001558613">
    <property type="component" value="Unassembled WGS sequence"/>
</dbReference>
<keyword evidence="2" id="KW-1185">Reference proteome</keyword>
<name>A0ABR3MQD2_9TELE</name>
<protein>
    <submittedName>
        <fullName evidence="1">Uncharacterized protein</fullName>
    </submittedName>
</protein>
<proteinExistence type="predicted"/>
<evidence type="ECO:0000313" key="2">
    <source>
        <dbReference type="Proteomes" id="UP001558613"/>
    </source>
</evidence>
<reference evidence="1 2" key="1">
    <citation type="submission" date="2023-09" db="EMBL/GenBank/DDBJ databases">
        <authorList>
            <person name="Wang M."/>
        </authorList>
    </citation>
    <scope>NUCLEOTIDE SEQUENCE [LARGE SCALE GENOMIC DNA]</scope>
    <source>
        <strain evidence="1">GT-2023</strain>
        <tissue evidence="1">Liver</tissue>
    </source>
</reference>
<dbReference type="EMBL" id="JAYMGO010000010">
    <property type="protein sequence ID" value="KAL1266847.1"/>
    <property type="molecule type" value="Genomic_DNA"/>
</dbReference>
<sequence length="76" mass="8257">MLTGQRHTCSFTPYGHKPRPLAQPLVKSPAKPALWVRGNSNVIKIPSSPASYSVSFYTSNLIMAMGHLNQYASPVG</sequence>